<dbReference type="Proteomes" id="UP000559256">
    <property type="component" value="Unassembled WGS sequence"/>
</dbReference>
<feature type="region of interest" description="Disordered" evidence="1">
    <location>
        <begin position="274"/>
        <end position="333"/>
    </location>
</feature>
<dbReference type="AlphaFoldDB" id="A0A8H5GIA8"/>
<evidence type="ECO:0000313" key="2">
    <source>
        <dbReference type="EMBL" id="KAF5365477.1"/>
    </source>
</evidence>
<keyword evidence="3" id="KW-1185">Reference proteome</keyword>
<proteinExistence type="predicted"/>
<protein>
    <submittedName>
        <fullName evidence="2">Uncharacterized protein</fullName>
    </submittedName>
</protein>
<accession>A0A8H5GIA8</accession>
<sequence length="333" mass="36428">MDYSPQIQTSSYFYGCRKFATDGMSVQRIKGTQISIRSGKSAEPAGHADFFQEAGTFLKAMEEVQNSPATQSQSEDSSTFSVFTNASNFACRGLTIRDVGGDQVTMSGDVNAEMIEEIFSQIEKKNERRPHQNHFGWGKDHQNSQGDDGNSVKRLRGGRITMRNTQAKGHAGFFTEAAEFVKAMPNGDNVQDPTSPAGQGAQYNFYQNCDHFAVRGLEVAEADYELELPENNVNPEVIQMILSHLEKQKSAQKDPKPQRSQPKTQIVIFGSASAQRPGPELGFSRHCAARNPGRALEPPVSPTWPGLGTGPVEEELEYDDGGSGIPGGWSFPS</sequence>
<evidence type="ECO:0000256" key="1">
    <source>
        <dbReference type="SAM" id="MobiDB-lite"/>
    </source>
</evidence>
<organism evidence="2 3">
    <name type="scientific">Tetrapyrgos nigripes</name>
    <dbReference type="NCBI Taxonomy" id="182062"/>
    <lineage>
        <taxon>Eukaryota</taxon>
        <taxon>Fungi</taxon>
        <taxon>Dikarya</taxon>
        <taxon>Basidiomycota</taxon>
        <taxon>Agaricomycotina</taxon>
        <taxon>Agaricomycetes</taxon>
        <taxon>Agaricomycetidae</taxon>
        <taxon>Agaricales</taxon>
        <taxon>Marasmiineae</taxon>
        <taxon>Marasmiaceae</taxon>
        <taxon>Tetrapyrgos</taxon>
    </lineage>
</organism>
<name>A0A8H5GIA8_9AGAR</name>
<gene>
    <name evidence="2" type="ORF">D9758_010861</name>
</gene>
<reference evidence="2 3" key="1">
    <citation type="journal article" date="2020" name="ISME J.">
        <title>Uncovering the hidden diversity of litter-decomposition mechanisms in mushroom-forming fungi.</title>
        <authorList>
            <person name="Floudas D."/>
            <person name="Bentzer J."/>
            <person name="Ahren D."/>
            <person name="Johansson T."/>
            <person name="Persson P."/>
            <person name="Tunlid A."/>
        </authorList>
    </citation>
    <scope>NUCLEOTIDE SEQUENCE [LARGE SCALE GENOMIC DNA]</scope>
    <source>
        <strain evidence="2 3">CBS 291.85</strain>
    </source>
</reference>
<comment type="caution">
    <text evidence="2">The sequence shown here is derived from an EMBL/GenBank/DDBJ whole genome shotgun (WGS) entry which is preliminary data.</text>
</comment>
<evidence type="ECO:0000313" key="3">
    <source>
        <dbReference type="Proteomes" id="UP000559256"/>
    </source>
</evidence>
<feature type="region of interest" description="Disordered" evidence="1">
    <location>
        <begin position="126"/>
        <end position="154"/>
    </location>
</feature>
<dbReference type="EMBL" id="JAACJM010000027">
    <property type="protein sequence ID" value="KAF5365477.1"/>
    <property type="molecule type" value="Genomic_DNA"/>
</dbReference>